<evidence type="ECO:0000259" key="8">
    <source>
        <dbReference type="Pfam" id="PF13505"/>
    </source>
</evidence>
<dbReference type="InterPro" id="IPR038673">
    <property type="entry name" value="OprB_sf"/>
</dbReference>
<protein>
    <submittedName>
        <fullName evidence="9">Cell envelope biogenesis protein OmpA</fullName>
    </submittedName>
</protein>
<dbReference type="STRING" id="211460.YH63_09835"/>
<name>A0A4U6BNS4_9BRAD</name>
<dbReference type="GO" id="GO:0015288">
    <property type="term" value="F:porin activity"/>
    <property type="evidence" value="ECO:0007669"/>
    <property type="project" value="InterPro"/>
</dbReference>
<gene>
    <name evidence="9" type="ORF">YH63_009110</name>
</gene>
<dbReference type="GO" id="GO:0009279">
    <property type="term" value="C:cell outer membrane"/>
    <property type="evidence" value="ECO:0007669"/>
    <property type="project" value="UniProtKB-SubCell"/>
</dbReference>
<evidence type="ECO:0000256" key="4">
    <source>
        <dbReference type="ARBA" id="ARBA00023136"/>
    </source>
</evidence>
<proteinExistence type="inferred from homology"/>
<dbReference type="PROSITE" id="PS51318">
    <property type="entry name" value="TAT"/>
    <property type="match status" value="1"/>
</dbReference>
<keyword evidence="5" id="KW-0998">Cell outer membrane</keyword>
<evidence type="ECO:0000256" key="1">
    <source>
        <dbReference type="ARBA" id="ARBA00004442"/>
    </source>
</evidence>
<evidence type="ECO:0000256" key="2">
    <source>
        <dbReference type="ARBA" id="ARBA00008769"/>
    </source>
</evidence>
<organism evidence="9 10">
    <name type="scientific">Afipia massiliensis</name>
    <dbReference type="NCBI Taxonomy" id="211460"/>
    <lineage>
        <taxon>Bacteria</taxon>
        <taxon>Pseudomonadati</taxon>
        <taxon>Pseudomonadota</taxon>
        <taxon>Alphaproteobacteria</taxon>
        <taxon>Hyphomicrobiales</taxon>
        <taxon>Nitrobacteraceae</taxon>
        <taxon>Afipia</taxon>
    </lineage>
</organism>
<dbReference type="PANTHER" id="PTHR34001:SF3">
    <property type="entry name" value="BLL7405 PROTEIN"/>
    <property type="match status" value="1"/>
</dbReference>
<dbReference type="GO" id="GO:0008643">
    <property type="term" value="P:carbohydrate transport"/>
    <property type="evidence" value="ECO:0007669"/>
    <property type="project" value="InterPro"/>
</dbReference>
<feature type="signal peptide" evidence="7">
    <location>
        <begin position="1"/>
        <end position="21"/>
    </location>
</feature>
<dbReference type="RefSeq" id="WP_046827875.1">
    <property type="nucleotide sequence ID" value="NZ_LBIA02000001.1"/>
</dbReference>
<evidence type="ECO:0000256" key="7">
    <source>
        <dbReference type="RuleBase" id="RU363072"/>
    </source>
</evidence>
<comment type="similarity">
    <text evidence="6">Belongs to the Omp25/RopB family.</text>
</comment>
<dbReference type="Gene3D" id="2.40.160.180">
    <property type="entry name" value="Carbohydrate-selective porin OprB"/>
    <property type="match status" value="1"/>
</dbReference>
<evidence type="ECO:0000256" key="6">
    <source>
        <dbReference type="ARBA" id="ARBA00038306"/>
    </source>
</evidence>
<dbReference type="AlphaFoldDB" id="A0A4U6BNS4"/>
<keyword evidence="10" id="KW-1185">Reference proteome</keyword>
<dbReference type="Pfam" id="PF04966">
    <property type="entry name" value="OprB"/>
    <property type="match status" value="1"/>
</dbReference>
<sequence length="669" mass="71995">MTQTIRRIFLVKGAVAGLALAVAPLDLARAADAVMPFKASRVAPVFDWSGLHIGGHVGYGGGSFGPGTNPLPQQGIFFPSTITGLIGGYQAGYNLQLPSKWVFGVEADISFTSTLDRPKLVPAPFNTTFDYFGTARGRVGYAFGTVLPYVTGGAAFGRTRVDLNNATGEIVGNKPRMHLGWVAGAGIEVSAGGNWTGKVEYNYIDLGARTYGLGDVPLPDVAVDPTIHTIKVGLNYRLWDTPPWIGNTAIKPLALPESTNWNVHGQTTLITQGYPSFRAPYQGPNSLPGIGRTRQTWTFGAFLGWRLWDGSELYFNPELAQGFGIGGTLGLAGFSNGEAQKGGAEYPEFRAQRYFFRQTFGLGGEQEDVADAANQLSGKRDINRVTVTVGRFAVGDYFDGNSYAKDPRADFMNWAMWSSAAYDFPADLPGFTRGAVVELNRKDWAIRAGLFQVPSQPNSDVLTFKTGGAVIEFEGRHTILDQPGKLRVGVFANRGNTANYRNALGISAANPGININDIVPGERRERSKYGFYVNAEQQIATDVGIFARASWNDGQNEILSFTDIDRSVSGGVSINGSHWGRPDDTIGLGGAINGLSGAHRDFLAAGGKGLLIGDGRLNYGTERILETYYALALSKAFTLTADYQLITNPAYNADRGPVSIFSGRLHGEF</sequence>
<dbReference type="InterPro" id="IPR011250">
    <property type="entry name" value="OMP/PagP_B-barrel"/>
</dbReference>
<evidence type="ECO:0000313" key="10">
    <source>
        <dbReference type="Proteomes" id="UP000034832"/>
    </source>
</evidence>
<keyword evidence="4" id="KW-0472">Membrane</keyword>
<comment type="subcellular location">
    <subcellularLocation>
        <location evidence="1">Cell outer membrane</location>
    </subcellularLocation>
</comment>
<dbReference type="Gene3D" id="2.40.160.20">
    <property type="match status" value="1"/>
</dbReference>
<reference evidence="9" key="1">
    <citation type="submission" date="2019-04" db="EMBL/GenBank/DDBJ databases">
        <title>Whole genome sequencing of cave bacteria.</title>
        <authorList>
            <person name="Gan H.M."/>
            <person name="Barton H."/>
            <person name="Savka M.A."/>
        </authorList>
    </citation>
    <scope>NUCLEOTIDE SEQUENCE [LARGE SCALE GENOMIC DNA]</scope>
    <source>
        <strain evidence="9">LC387</strain>
    </source>
</reference>
<comment type="caution">
    <text evidence="9">The sequence shown here is derived from an EMBL/GenBank/DDBJ whole genome shotgun (WGS) entry which is preliminary data.</text>
</comment>
<feature type="domain" description="Outer membrane protein beta-barrel" evidence="8">
    <location>
        <begin position="48"/>
        <end position="237"/>
    </location>
</feature>
<dbReference type="InterPro" id="IPR027385">
    <property type="entry name" value="Beta-barrel_OMP"/>
</dbReference>
<dbReference type="InterPro" id="IPR007049">
    <property type="entry name" value="Carb-sel_porin_OprB"/>
</dbReference>
<keyword evidence="3 7" id="KW-0732">Signal</keyword>
<dbReference type="PANTHER" id="PTHR34001">
    <property type="entry name" value="BLL7405 PROTEIN"/>
    <property type="match status" value="1"/>
</dbReference>
<dbReference type="OrthoDB" id="5755240at2"/>
<dbReference type="EMBL" id="LBIA02000001">
    <property type="protein sequence ID" value="TKT71561.1"/>
    <property type="molecule type" value="Genomic_DNA"/>
</dbReference>
<evidence type="ECO:0000313" key="9">
    <source>
        <dbReference type="EMBL" id="TKT71561.1"/>
    </source>
</evidence>
<dbReference type="Pfam" id="PF13505">
    <property type="entry name" value="OMP_b-brl"/>
    <property type="match status" value="1"/>
</dbReference>
<evidence type="ECO:0000256" key="5">
    <source>
        <dbReference type="ARBA" id="ARBA00023237"/>
    </source>
</evidence>
<evidence type="ECO:0000256" key="3">
    <source>
        <dbReference type="ARBA" id="ARBA00022729"/>
    </source>
</evidence>
<comment type="similarity">
    <text evidence="2 7">Belongs to the OprB family.</text>
</comment>
<dbReference type="SUPFAM" id="SSF56925">
    <property type="entry name" value="OMPA-like"/>
    <property type="match status" value="1"/>
</dbReference>
<feature type="chain" id="PRO_5021021962" evidence="7">
    <location>
        <begin position="22"/>
        <end position="669"/>
    </location>
</feature>
<accession>A0A4U6BNS4</accession>
<dbReference type="InterPro" id="IPR051692">
    <property type="entry name" value="OMP-like"/>
</dbReference>
<dbReference type="Proteomes" id="UP000034832">
    <property type="component" value="Unassembled WGS sequence"/>
</dbReference>
<dbReference type="InterPro" id="IPR006311">
    <property type="entry name" value="TAT_signal"/>
</dbReference>